<dbReference type="InterPro" id="IPR036078">
    <property type="entry name" value="Spo11/TopoVI_A_sf"/>
</dbReference>
<dbReference type="AlphaFoldDB" id="A0A948S3E7"/>
<evidence type="ECO:0000313" key="1">
    <source>
        <dbReference type="EMBL" id="MBU2693079.1"/>
    </source>
</evidence>
<dbReference type="SUPFAM" id="SSF56726">
    <property type="entry name" value="DNA topoisomerase IV, alpha subunit"/>
    <property type="match status" value="1"/>
</dbReference>
<evidence type="ECO:0000313" key="2">
    <source>
        <dbReference type="Proteomes" id="UP000777784"/>
    </source>
</evidence>
<dbReference type="Proteomes" id="UP000777784">
    <property type="component" value="Unassembled WGS sequence"/>
</dbReference>
<name>A0A948S3E7_UNCEI</name>
<proteinExistence type="predicted"/>
<gene>
    <name evidence="1" type="ORF">KJ970_19355</name>
</gene>
<dbReference type="GO" id="GO:0003677">
    <property type="term" value="F:DNA binding"/>
    <property type="evidence" value="ECO:0007669"/>
    <property type="project" value="InterPro"/>
</dbReference>
<dbReference type="EMBL" id="JAHJDP010000111">
    <property type="protein sequence ID" value="MBU2693079.1"/>
    <property type="molecule type" value="Genomic_DNA"/>
</dbReference>
<organism evidence="1 2">
    <name type="scientific">Eiseniibacteriota bacterium</name>
    <dbReference type="NCBI Taxonomy" id="2212470"/>
    <lineage>
        <taxon>Bacteria</taxon>
        <taxon>Candidatus Eiseniibacteriota</taxon>
    </lineage>
</organism>
<dbReference type="GO" id="GO:0005694">
    <property type="term" value="C:chromosome"/>
    <property type="evidence" value="ECO:0007669"/>
    <property type="project" value="InterPro"/>
</dbReference>
<comment type="caution">
    <text evidence="1">The sequence shown here is derived from an EMBL/GenBank/DDBJ whole genome shotgun (WGS) entry which is preliminary data.</text>
</comment>
<protein>
    <submittedName>
        <fullName evidence="1">Uncharacterized protein</fullName>
    </submittedName>
</protein>
<reference evidence="1" key="1">
    <citation type="submission" date="2021-05" db="EMBL/GenBank/DDBJ databases">
        <title>Energy efficiency and biological interactions define the core microbiome of deep oligotrophic groundwater.</title>
        <authorList>
            <person name="Mehrshad M."/>
            <person name="Lopez-Fernandez M."/>
            <person name="Bell E."/>
            <person name="Bernier-Latmani R."/>
            <person name="Bertilsson S."/>
            <person name="Dopson M."/>
        </authorList>
    </citation>
    <scope>NUCLEOTIDE SEQUENCE</scope>
    <source>
        <strain evidence="1">Modern_marine.mb.64</strain>
    </source>
</reference>
<sequence length="277" mass="32430">MARRPKTKQMLDYALKVLKDEHPMTVRQVFYQLVSRQVIENKKSAYNAVSKLLVEARRSGEVEWDWIVDRLRVPLCVEQWTDIPDYMESVRQAYRRHVWQDQPGYLEVWLEKDALSGIFNGVLSKYGVILNIGRGYDGWTSLRNASQRFQRVRRNDKTILYFGDFDPSGEDMFYSLQKRLDWFGGHTELIKVAITPDDIARYNIPTAKTKKSDSRQKAFVAKHGDRTAELDALPPSVLRERITTEVCKRMDMDAFAETQDQEDEDVRKLERIVENCV</sequence>
<accession>A0A948S3E7</accession>